<gene>
    <name evidence="3" type="ORF">KK083_02535</name>
</gene>
<name>A0AAP2GMS6_9BACT</name>
<keyword evidence="1" id="KW-0597">Phosphoprotein</keyword>
<dbReference type="InterPro" id="IPR001789">
    <property type="entry name" value="Sig_transdc_resp-reg_receiver"/>
</dbReference>
<dbReference type="RefSeq" id="WP_254160389.1">
    <property type="nucleotide sequence ID" value="NZ_JAHESF010000002.1"/>
</dbReference>
<comment type="caution">
    <text evidence="3">The sequence shown here is derived from an EMBL/GenBank/DDBJ whole genome shotgun (WGS) entry which is preliminary data.</text>
</comment>
<dbReference type="CDD" id="cd17557">
    <property type="entry name" value="REC_Rcp-like"/>
    <property type="match status" value="1"/>
</dbReference>
<dbReference type="Gene3D" id="3.40.50.2300">
    <property type="match status" value="1"/>
</dbReference>
<feature type="domain" description="Response regulatory" evidence="2">
    <location>
        <begin position="7"/>
        <end position="127"/>
    </location>
</feature>
<sequence>MTPLKKTCFLIDDDVDDQEIFIMALDQLDMQFHCTVANNGNEALQKLKRESVLPDYIFLDLNMPRMNGKECLKELKKNERLQNIPVIIYTTSSSKADMEDTLKLGAAGFITKPFSLKELTDTLTLFFQKEKESVTIC</sequence>
<dbReference type="Proteomes" id="UP001319200">
    <property type="component" value="Unassembled WGS sequence"/>
</dbReference>
<dbReference type="Pfam" id="PF00072">
    <property type="entry name" value="Response_reg"/>
    <property type="match status" value="1"/>
</dbReference>
<organism evidence="3 4">
    <name type="scientific">Chryseosolibacter histidini</name>
    <dbReference type="NCBI Taxonomy" id="2782349"/>
    <lineage>
        <taxon>Bacteria</taxon>
        <taxon>Pseudomonadati</taxon>
        <taxon>Bacteroidota</taxon>
        <taxon>Cytophagia</taxon>
        <taxon>Cytophagales</taxon>
        <taxon>Chryseotaleaceae</taxon>
        <taxon>Chryseosolibacter</taxon>
    </lineage>
</organism>
<dbReference type="InterPro" id="IPR052893">
    <property type="entry name" value="TCS_response_regulator"/>
</dbReference>
<proteinExistence type="predicted"/>
<evidence type="ECO:0000313" key="4">
    <source>
        <dbReference type="Proteomes" id="UP001319200"/>
    </source>
</evidence>
<evidence type="ECO:0000256" key="1">
    <source>
        <dbReference type="PROSITE-ProRule" id="PRU00169"/>
    </source>
</evidence>
<dbReference type="PANTHER" id="PTHR44520">
    <property type="entry name" value="RESPONSE REGULATOR RCP1-RELATED"/>
    <property type="match status" value="1"/>
</dbReference>
<feature type="modified residue" description="4-aspartylphosphate" evidence="1">
    <location>
        <position position="60"/>
    </location>
</feature>
<reference evidence="3 4" key="1">
    <citation type="submission" date="2021-05" db="EMBL/GenBank/DDBJ databases">
        <title>A Polyphasic approach of four new species of the genus Ohtaekwangia: Ohtaekwangia histidinii sp. nov., Ohtaekwangia cretensis sp. nov., Ohtaekwangia indiensis sp. nov., Ohtaekwangia reichenbachii sp. nov. from diverse environment.</title>
        <authorList>
            <person name="Octaviana S."/>
        </authorList>
    </citation>
    <scope>NUCLEOTIDE SEQUENCE [LARGE SCALE GENOMIC DNA]</scope>
    <source>
        <strain evidence="3 4">PWU4</strain>
    </source>
</reference>
<dbReference type="GO" id="GO:0000160">
    <property type="term" value="P:phosphorelay signal transduction system"/>
    <property type="evidence" value="ECO:0007669"/>
    <property type="project" value="InterPro"/>
</dbReference>
<dbReference type="EMBL" id="JAHESF010000002">
    <property type="protein sequence ID" value="MBT1695737.1"/>
    <property type="molecule type" value="Genomic_DNA"/>
</dbReference>
<protein>
    <submittedName>
        <fullName evidence="3">Response regulator</fullName>
    </submittedName>
</protein>
<dbReference type="InterPro" id="IPR011006">
    <property type="entry name" value="CheY-like_superfamily"/>
</dbReference>
<dbReference type="SMART" id="SM00448">
    <property type="entry name" value="REC"/>
    <property type="match status" value="1"/>
</dbReference>
<dbReference type="AlphaFoldDB" id="A0AAP2GMS6"/>
<accession>A0AAP2GMS6</accession>
<evidence type="ECO:0000259" key="2">
    <source>
        <dbReference type="PROSITE" id="PS50110"/>
    </source>
</evidence>
<keyword evidence="4" id="KW-1185">Reference proteome</keyword>
<dbReference type="PROSITE" id="PS50110">
    <property type="entry name" value="RESPONSE_REGULATORY"/>
    <property type="match status" value="1"/>
</dbReference>
<dbReference type="SUPFAM" id="SSF52172">
    <property type="entry name" value="CheY-like"/>
    <property type="match status" value="1"/>
</dbReference>
<evidence type="ECO:0000313" key="3">
    <source>
        <dbReference type="EMBL" id="MBT1695737.1"/>
    </source>
</evidence>